<dbReference type="Proteomes" id="UP000799424">
    <property type="component" value="Unassembled WGS sequence"/>
</dbReference>
<name>A0A6A7AD33_9PLEO</name>
<accession>A0A6A7AD33</accession>
<keyword evidence="2" id="KW-1185">Reference proteome</keyword>
<sequence>MSSPPSSSSSSSSSSSASPTCEIRAVLTPLNGRTFTTALSWFPTTTLSALDFEFELRDVAWQNEQDTLFYARYEIGGAVVRDDVENRRLRAQKRMEYVLEYAPGEMVRVMDGRRRVEWDGDGMGFVEREDEEEKAQELGDGVQAEMGDDADRAEVHDKSGGDGEGGTDAACKMWYTDAKGQDVHHETSYTLARWCTVELREALAPMSVQHAVVVSPLTLLTTSPLQHETHQTGQIGSRR</sequence>
<evidence type="ECO:0000313" key="1">
    <source>
        <dbReference type="EMBL" id="KAF2830577.1"/>
    </source>
</evidence>
<evidence type="ECO:0000313" key="2">
    <source>
        <dbReference type="Proteomes" id="UP000799424"/>
    </source>
</evidence>
<reference evidence="1" key="1">
    <citation type="journal article" date="2020" name="Stud. Mycol.">
        <title>101 Dothideomycetes genomes: a test case for predicting lifestyles and emergence of pathogens.</title>
        <authorList>
            <person name="Haridas S."/>
            <person name="Albert R."/>
            <person name="Binder M."/>
            <person name="Bloem J."/>
            <person name="Labutti K."/>
            <person name="Salamov A."/>
            <person name="Andreopoulos B."/>
            <person name="Baker S."/>
            <person name="Barry K."/>
            <person name="Bills G."/>
            <person name="Bluhm B."/>
            <person name="Cannon C."/>
            <person name="Castanera R."/>
            <person name="Culley D."/>
            <person name="Daum C."/>
            <person name="Ezra D."/>
            <person name="Gonzalez J."/>
            <person name="Henrissat B."/>
            <person name="Kuo A."/>
            <person name="Liang C."/>
            <person name="Lipzen A."/>
            <person name="Lutzoni F."/>
            <person name="Magnuson J."/>
            <person name="Mondo S."/>
            <person name="Nolan M."/>
            <person name="Ohm R."/>
            <person name="Pangilinan J."/>
            <person name="Park H.-J."/>
            <person name="Ramirez L."/>
            <person name="Alfaro M."/>
            <person name="Sun H."/>
            <person name="Tritt A."/>
            <person name="Yoshinaga Y."/>
            <person name="Zwiers L.-H."/>
            <person name="Turgeon B."/>
            <person name="Goodwin S."/>
            <person name="Spatafora J."/>
            <person name="Crous P."/>
            <person name="Grigoriev I."/>
        </authorList>
    </citation>
    <scope>NUCLEOTIDE SEQUENCE</scope>
    <source>
        <strain evidence="1">CBS 113818</strain>
    </source>
</reference>
<protein>
    <submittedName>
        <fullName evidence="1">Uncharacterized protein</fullName>
    </submittedName>
</protein>
<gene>
    <name evidence="1" type="ORF">CC86DRAFT_378854</name>
</gene>
<organism evidence="1 2">
    <name type="scientific">Ophiobolus disseminans</name>
    <dbReference type="NCBI Taxonomy" id="1469910"/>
    <lineage>
        <taxon>Eukaryota</taxon>
        <taxon>Fungi</taxon>
        <taxon>Dikarya</taxon>
        <taxon>Ascomycota</taxon>
        <taxon>Pezizomycotina</taxon>
        <taxon>Dothideomycetes</taxon>
        <taxon>Pleosporomycetidae</taxon>
        <taxon>Pleosporales</taxon>
        <taxon>Pleosporineae</taxon>
        <taxon>Phaeosphaeriaceae</taxon>
        <taxon>Ophiobolus</taxon>
    </lineage>
</organism>
<proteinExistence type="predicted"/>
<dbReference type="EMBL" id="MU006219">
    <property type="protein sequence ID" value="KAF2830577.1"/>
    <property type="molecule type" value="Genomic_DNA"/>
</dbReference>
<dbReference type="AlphaFoldDB" id="A0A6A7AD33"/>